<evidence type="ECO:0000256" key="1">
    <source>
        <dbReference type="SAM" id="Phobius"/>
    </source>
</evidence>
<organism evidence="2 3">
    <name type="scientific">Scopulibacillus daqui</name>
    <dbReference type="NCBI Taxonomy" id="1469162"/>
    <lineage>
        <taxon>Bacteria</taxon>
        <taxon>Bacillati</taxon>
        <taxon>Bacillota</taxon>
        <taxon>Bacilli</taxon>
        <taxon>Bacillales</taxon>
        <taxon>Sporolactobacillaceae</taxon>
        <taxon>Scopulibacillus</taxon>
    </lineage>
</organism>
<sequence length="151" mass="17897">MTVIIEHKWLFAIIGEIAFFALASAFFIARYWFRMIKTSCFFILLLIFNELFLALLAVFDYIETGKMSSFQIFTAIFYIYLIFDGKNEFAKLDRYFKKKAAKWKGETIPDFGEEEQHDEKKYGAARAKEERQGWYMHLLIFMIGQCVVLCQ</sequence>
<feature type="transmembrane region" description="Helical" evidence="1">
    <location>
        <begin position="40"/>
        <end position="62"/>
    </location>
</feature>
<evidence type="ECO:0000313" key="3">
    <source>
        <dbReference type="Proteomes" id="UP000808914"/>
    </source>
</evidence>
<comment type="caution">
    <text evidence="2">The sequence shown here is derived from an EMBL/GenBank/DDBJ whole genome shotgun (WGS) entry which is preliminary data.</text>
</comment>
<reference evidence="2 3" key="1">
    <citation type="submission" date="2021-01" db="EMBL/GenBank/DDBJ databases">
        <title>Genomic Encyclopedia of Type Strains, Phase IV (KMG-IV): sequencing the most valuable type-strain genomes for metagenomic binning, comparative biology and taxonomic classification.</title>
        <authorList>
            <person name="Goeker M."/>
        </authorList>
    </citation>
    <scope>NUCLEOTIDE SEQUENCE [LARGE SCALE GENOMIC DNA]</scope>
    <source>
        <strain evidence="2 3">DSM 28236</strain>
    </source>
</reference>
<protein>
    <submittedName>
        <fullName evidence="2">Uncharacterized protein</fullName>
    </submittedName>
</protein>
<evidence type="ECO:0000313" key="2">
    <source>
        <dbReference type="EMBL" id="MBM7646721.1"/>
    </source>
</evidence>
<keyword evidence="3" id="KW-1185">Reference proteome</keyword>
<feature type="transmembrane region" description="Helical" evidence="1">
    <location>
        <begin position="12"/>
        <end position="33"/>
    </location>
</feature>
<keyword evidence="1" id="KW-1133">Transmembrane helix</keyword>
<name>A0ABS2Q3D1_9BACL</name>
<keyword evidence="1" id="KW-0472">Membrane</keyword>
<feature type="transmembrane region" description="Helical" evidence="1">
    <location>
        <begin position="68"/>
        <end position="85"/>
    </location>
</feature>
<proteinExistence type="predicted"/>
<gene>
    <name evidence="2" type="ORF">JOD45_002954</name>
</gene>
<dbReference type="EMBL" id="JAFBER010000027">
    <property type="protein sequence ID" value="MBM7646721.1"/>
    <property type="molecule type" value="Genomic_DNA"/>
</dbReference>
<dbReference type="Proteomes" id="UP000808914">
    <property type="component" value="Unassembled WGS sequence"/>
</dbReference>
<dbReference type="RefSeq" id="WP_205004598.1">
    <property type="nucleotide sequence ID" value="NZ_JAFBER010000027.1"/>
</dbReference>
<keyword evidence="1" id="KW-0812">Transmembrane</keyword>
<accession>A0ABS2Q3D1</accession>